<feature type="binding site" evidence="12">
    <location>
        <position position="203"/>
    </location>
    <ligand>
        <name>[2Fe-2S] cluster</name>
        <dbReference type="ChEBI" id="CHEBI:190135"/>
    </ligand>
</feature>
<evidence type="ECO:0000256" key="10">
    <source>
        <dbReference type="ARBA" id="ARBA00034078"/>
    </source>
</evidence>
<feature type="binding site" evidence="11">
    <location>
        <begin position="67"/>
        <end position="68"/>
    </location>
    <ligand>
        <name>FAD</name>
        <dbReference type="ChEBI" id="CHEBI:57692"/>
    </ligand>
</feature>
<evidence type="ECO:0000256" key="2">
    <source>
        <dbReference type="ARBA" id="ARBA00022448"/>
    </source>
</evidence>
<evidence type="ECO:0000256" key="9">
    <source>
        <dbReference type="ARBA" id="ARBA00023014"/>
    </source>
</evidence>
<dbReference type="Proteomes" id="UP000682811">
    <property type="component" value="Unassembled WGS sequence"/>
</dbReference>
<evidence type="ECO:0000256" key="5">
    <source>
        <dbReference type="ARBA" id="ARBA00022723"/>
    </source>
</evidence>
<keyword evidence="5 12" id="KW-0479">Metal-binding</keyword>
<evidence type="ECO:0000256" key="1">
    <source>
        <dbReference type="ARBA" id="ARBA00006422"/>
    </source>
</evidence>
<dbReference type="InterPro" id="IPR039261">
    <property type="entry name" value="FNR_nucleotide-bd"/>
</dbReference>
<protein>
    <submittedName>
        <fullName evidence="14">Dihydroorotate dehydrogenase</fullName>
    </submittedName>
</protein>
<dbReference type="PANTHER" id="PTHR43513:SF3">
    <property type="entry name" value="DIHYDROOROTATE DEHYDROGENASE B (NAD(+)), ELECTRON TRANSFER SUBUNIT-RELATED"/>
    <property type="match status" value="1"/>
</dbReference>
<keyword evidence="7" id="KW-0249">Electron transport</keyword>
<dbReference type="SUPFAM" id="SSF63380">
    <property type="entry name" value="Riboflavin synthase domain-like"/>
    <property type="match status" value="1"/>
</dbReference>
<dbReference type="NCBIfam" id="NF000798">
    <property type="entry name" value="PRK00054.1-3"/>
    <property type="match status" value="1"/>
</dbReference>
<dbReference type="InterPro" id="IPR012165">
    <property type="entry name" value="Cyt_c3_hydrogenase_gsu"/>
</dbReference>
<gene>
    <name evidence="14" type="primary">pyrK</name>
    <name evidence="14" type="ORF">J34TS1_15250</name>
</gene>
<keyword evidence="2" id="KW-0813">Transport</keyword>
<comment type="cofactor">
    <cofactor evidence="12">
        <name>[2Fe-2S] cluster</name>
        <dbReference type="ChEBI" id="CHEBI:190135"/>
    </cofactor>
    <text evidence="12">Binds 1 [2Fe-2S] cluster per subunit.</text>
</comment>
<evidence type="ECO:0000256" key="7">
    <source>
        <dbReference type="ARBA" id="ARBA00022982"/>
    </source>
</evidence>
<comment type="similarity">
    <text evidence="1">Belongs to the PyrK family.</text>
</comment>
<dbReference type="Gene3D" id="3.40.50.80">
    <property type="entry name" value="Nucleotide-binding domain of ferredoxin-NADP reductase (FNR) module"/>
    <property type="match status" value="1"/>
</dbReference>
<sequence>MYNILSNERICEGIYLMTVEGAFQEARMGQFFMLRAWQDAPLLSRPISIFNKEHNHIQFLYKIAGEGTRLLAALRPGDSIQLEGPLGNGFPDVMGRTALIGGGIGIAPLFYTAKQLDKPDIYLGFQQESYLTQAFEPYANELVVRIGGSVLDDLDLSRYENVFVCGPLGMMKAAARMAEGLDTKVYVSLEKRMACGIGACYVCSITNTDGNRKVCTDGPVFLAEEVKWDAELSL</sequence>
<dbReference type="Pfam" id="PF10418">
    <property type="entry name" value="DHODB_Fe-S_bind"/>
    <property type="match status" value="1"/>
</dbReference>
<dbReference type="PROSITE" id="PS51384">
    <property type="entry name" value="FAD_FR"/>
    <property type="match status" value="1"/>
</dbReference>
<evidence type="ECO:0000256" key="8">
    <source>
        <dbReference type="ARBA" id="ARBA00023004"/>
    </source>
</evidence>
<dbReference type="GO" id="GO:0046872">
    <property type="term" value="F:metal ion binding"/>
    <property type="evidence" value="ECO:0007669"/>
    <property type="project" value="UniProtKB-KW"/>
</dbReference>
<dbReference type="PANTHER" id="PTHR43513">
    <property type="entry name" value="DIHYDROOROTATE DEHYDROGENASE B (NAD(+)), ELECTRON TRANSFER SUBUNIT"/>
    <property type="match status" value="1"/>
</dbReference>
<evidence type="ECO:0000259" key="13">
    <source>
        <dbReference type="PROSITE" id="PS51384"/>
    </source>
</evidence>
<accession>A0A919YCY5</accession>
<dbReference type="PIRSF" id="PIRSF006816">
    <property type="entry name" value="Cyc3_hyd_g"/>
    <property type="match status" value="1"/>
</dbReference>
<dbReference type="Gene3D" id="2.40.30.10">
    <property type="entry name" value="Translation factors"/>
    <property type="match status" value="1"/>
</dbReference>
<keyword evidence="4 12" id="KW-0001">2Fe-2S</keyword>
<dbReference type="GO" id="GO:0051537">
    <property type="term" value="F:2 iron, 2 sulfur cluster binding"/>
    <property type="evidence" value="ECO:0007669"/>
    <property type="project" value="UniProtKB-KW"/>
</dbReference>
<evidence type="ECO:0000313" key="15">
    <source>
        <dbReference type="Proteomes" id="UP000682811"/>
    </source>
</evidence>
<feature type="binding site" evidence="12">
    <location>
        <position position="215"/>
    </location>
    <ligand>
        <name>[2Fe-2S] cluster</name>
        <dbReference type="ChEBI" id="CHEBI:190135"/>
    </ligand>
</feature>
<feature type="binding site" evidence="12">
    <location>
        <position position="195"/>
    </location>
    <ligand>
        <name>[2Fe-2S] cluster</name>
        <dbReference type="ChEBI" id="CHEBI:190135"/>
    </ligand>
</feature>
<evidence type="ECO:0000313" key="14">
    <source>
        <dbReference type="EMBL" id="GIO46760.1"/>
    </source>
</evidence>
<dbReference type="RefSeq" id="WP_212977736.1">
    <property type="nucleotide sequence ID" value="NZ_AP025343.1"/>
</dbReference>
<comment type="caution">
    <text evidence="14">The sequence shown here is derived from an EMBL/GenBank/DDBJ whole genome shotgun (WGS) entry which is preliminary data.</text>
</comment>
<keyword evidence="9 12" id="KW-0411">Iron-sulfur</keyword>
<dbReference type="SUPFAM" id="SSF52343">
    <property type="entry name" value="Ferredoxin reductase-like, C-terminal NADP-linked domain"/>
    <property type="match status" value="1"/>
</dbReference>
<proteinExistence type="inferred from homology"/>
<dbReference type="GO" id="GO:0050660">
    <property type="term" value="F:flavin adenine dinucleotide binding"/>
    <property type="evidence" value="ECO:0007669"/>
    <property type="project" value="InterPro"/>
</dbReference>
<dbReference type="GO" id="GO:0016491">
    <property type="term" value="F:oxidoreductase activity"/>
    <property type="evidence" value="ECO:0007669"/>
    <property type="project" value="InterPro"/>
</dbReference>
<dbReference type="InterPro" id="IPR050353">
    <property type="entry name" value="PyrK_electron_transfer"/>
</dbReference>
<organism evidence="14 15">
    <name type="scientific">Paenibacillus azoreducens</name>
    <dbReference type="NCBI Taxonomy" id="116718"/>
    <lineage>
        <taxon>Bacteria</taxon>
        <taxon>Bacillati</taxon>
        <taxon>Bacillota</taxon>
        <taxon>Bacilli</taxon>
        <taxon>Bacillales</taxon>
        <taxon>Paenibacillaceae</taxon>
        <taxon>Paenibacillus</taxon>
    </lineage>
</organism>
<dbReference type="GO" id="GO:0006221">
    <property type="term" value="P:pyrimidine nucleotide biosynthetic process"/>
    <property type="evidence" value="ECO:0007669"/>
    <property type="project" value="InterPro"/>
</dbReference>
<reference evidence="14 15" key="1">
    <citation type="submission" date="2021-03" db="EMBL/GenBank/DDBJ databases">
        <title>Antimicrobial resistance genes in bacteria isolated from Japanese honey, and their potential for conferring macrolide and lincosamide resistance in the American foulbrood pathogen Paenibacillus larvae.</title>
        <authorList>
            <person name="Okamoto M."/>
            <person name="Kumagai M."/>
            <person name="Kanamori H."/>
            <person name="Takamatsu D."/>
        </authorList>
    </citation>
    <scope>NUCLEOTIDE SEQUENCE [LARGE SCALE GENOMIC DNA]</scope>
    <source>
        <strain evidence="14 15">J34TS1</strain>
    </source>
</reference>
<keyword evidence="3 11" id="KW-0285">Flavoprotein</keyword>
<dbReference type="AlphaFoldDB" id="A0A919YCY5"/>
<evidence type="ECO:0000256" key="12">
    <source>
        <dbReference type="PIRSR" id="PIRSR006816-2"/>
    </source>
</evidence>
<dbReference type="InterPro" id="IPR017938">
    <property type="entry name" value="Riboflavin_synthase-like_b-brl"/>
</dbReference>
<comment type="cofactor">
    <cofactor evidence="11">
        <name>FAD</name>
        <dbReference type="ChEBI" id="CHEBI:57692"/>
    </cofactor>
    <text evidence="11">Binds 1 FAD per subunit.</text>
</comment>
<dbReference type="Gene3D" id="2.10.240.10">
    <property type="entry name" value="Dihydroorotate dehydrogenase, electron transfer subunit"/>
    <property type="match status" value="1"/>
</dbReference>
<dbReference type="InterPro" id="IPR017927">
    <property type="entry name" value="FAD-bd_FR_type"/>
</dbReference>
<feature type="domain" description="FAD-binding FR-type" evidence="13">
    <location>
        <begin position="1"/>
        <end position="92"/>
    </location>
</feature>
<keyword evidence="8 12" id="KW-0408">Iron</keyword>
<keyword evidence="6 11" id="KW-0274">FAD</keyword>
<evidence type="ECO:0000256" key="3">
    <source>
        <dbReference type="ARBA" id="ARBA00022630"/>
    </source>
</evidence>
<name>A0A919YCY5_9BACL</name>
<evidence type="ECO:0000256" key="4">
    <source>
        <dbReference type="ARBA" id="ARBA00022714"/>
    </source>
</evidence>
<dbReference type="InterPro" id="IPR037117">
    <property type="entry name" value="Dihydroorotate_DH_ele_sf"/>
</dbReference>
<dbReference type="InterPro" id="IPR019480">
    <property type="entry name" value="Dihydroorotate_DH_Fe-S-bd"/>
</dbReference>
<feature type="binding site" evidence="11">
    <location>
        <begin position="45"/>
        <end position="48"/>
    </location>
    <ligand>
        <name>FAD</name>
        <dbReference type="ChEBI" id="CHEBI:57692"/>
    </ligand>
</feature>
<keyword evidence="15" id="KW-1185">Reference proteome</keyword>
<dbReference type="CDD" id="cd06218">
    <property type="entry name" value="DHOD_e_trans"/>
    <property type="match status" value="1"/>
</dbReference>
<evidence type="ECO:0000256" key="6">
    <source>
        <dbReference type="ARBA" id="ARBA00022827"/>
    </source>
</evidence>
<comment type="cofactor">
    <cofactor evidence="10">
        <name>[2Fe-2S] cluster</name>
        <dbReference type="ChEBI" id="CHEBI:190135"/>
    </cofactor>
</comment>
<dbReference type="EMBL" id="BORT01000005">
    <property type="protein sequence ID" value="GIO46760.1"/>
    <property type="molecule type" value="Genomic_DNA"/>
</dbReference>
<feature type="binding site" evidence="12">
    <location>
        <position position="200"/>
    </location>
    <ligand>
        <name>[2Fe-2S] cluster</name>
        <dbReference type="ChEBI" id="CHEBI:190135"/>
    </ligand>
</feature>
<evidence type="ECO:0000256" key="11">
    <source>
        <dbReference type="PIRSR" id="PIRSR006816-1"/>
    </source>
</evidence>